<dbReference type="Proteomes" id="UP000253083">
    <property type="component" value="Unassembled WGS sequence"/>
</dbReference>
<dbReference type="PROSITE" id="PS50005">
    <property type="entry name" value="TPR"/>
    <property type="match status" value="1"/>
</dbReference>
<proteinExistence type="predicted"/>
<keyword evidence="5" id="KW-0812">Transmembrane</keyword>
<evidence type="ECO:0000256" key="5">
    <source>
        <dbReference type="SAM" id="Phobius"/>
    </source>
</evidence>
<reference evidence="7 8" key="1">
    <citation type="submission" date="2018-06" db="EMBL/GenBank/DDBJ databases">
        <title>Genomic Encyclopedia of Type Strains, Phase IV (KMG-IV): sequencing the most valuable type-strain genomes for metagenomic binning, comparative biology and taxonomic classification.</title>
        <authorList>
            <person name="Goeker M."/>
        </authorList>
    </citation>
    <scope>NUCLEOTIDE SEQUENCE [LARGE SCALE GENOMIC DNA]</scope>
    <source>
        <strain evidence="7 8">DSM 24032</strain>
    </source>
</reference>
<dbReference type="InterPro" id="IPR013105">
    <property type="entry name" value="TPR_2"/>
</dbReference>
<dbReference type="InterPro" id="IPR036465">
    <property type="entry name" value="vWFA_dom_sf"/>
</dbReference>
<dbReference type="PANTHER" id="PTHR22550:SF14">
    <property type="entry name" value="VWFA DOMAIN-CONTAINING PROTEIN"/>
    <property type="match status" value="1"/>
</dbReference>
<dbReference type="Pfam" id="PF13519">
    <property type="entry name" value="VWA_2"/>
    <property type="match status" value="1"/>
</dbReference>
<dbReference type="InterPro" id="IPR011990">
    <property type="entry name" value="TPR-like_helical_dom_sf"/>
</dbReference>
<dbReference type="Gene3D" id="1.25.40.10">
    <property type="entry name" value="Tetratricopeptide repeat domain"/>
    <property type="match status" value="1"/>
</dbReference>
<dbReference type="InParanoid" id="A0A395JNB2"/>
<keyword evidence="2 3" id="KW-0802">TPR repeat</keyword>
<dbReference type="SUPFAM" id="SSF48452">
    <property type="entry name" value="TPR-like"/>
    <property type="match status" value="1"/>
</dbReference>
<dbReference type="Pfam" id="PF07719">
    <property type="entry name" value="TPR_2"/>
    <property type="match status" value="1"/>
</dbReference>
<dbReference type="InterPro" id="IPR019734">
    <property type="entry name" value="TPR_rpt"/>
</dbReference>
<feature type="compositionally biased region" description="Low complexity" evidence="4">
    <location>
        <begin position="457"/>
        <end position="597"/>
    </location>
</feature>
<dbReference type="PANTHER" id="PTHR22550">
    <property type="entry name" value="SPORE GERMINATION PROTEIN"/>
    <property type="match status" value="1"/>
</dbReference>
<evidence type="ECO:0000256" key="1">
    <source>
        <dbReference type="ARBA" id="ARBA00022737"/>
    </source>
</evidence>
<dbReference type="RefSeq" id="WP_113954067.1">
    <property type="nucleotide sequence ID" value="NZ_QNRT01000002.1"/>
</dbReference>
<keyword evidence="5" id="KW-1133">Transmembrane helix</keyword>
<dbReference type="SMART" id="SM00028">
    <property type="entry name" value="TPR"/>
    <property type="match status" value="1"/>
</dbReference>
<organism evidence="7 8">
    <name type="scientific">Arenicella xantha</name>
    <dbReference type="NCBI Taxonomy" id="644221"/>
    <lineage>
        <taxon>Bacteria</taxon>
        <taxon>Pseudomonadati</taxon>
        <taxon>Pseudomonadota</taxon>
        <taxon>Gammaproteobacteria</taxon>
        <taxon>Arenicellales</taxon>
        <taxon>Arenicellaceae</taxon>
        <taxon>Arenicella</taxon>
    </lineage>
</organism>
<sequence length="670" mass="75136">MSELQDFHFIRPLWLLAVPLAVLLFGLVQRRSQAGQWSEYLPPAMLSALQVSMSARSKVWPWLSLFAVCVLIIASAGPTMSQQAVPTVRNAGALVIALDLSPSMLAEDLTPSRLERAKFKLIDILRAQADGQVALIAYAGDAHTVSPLTDDPQTIQALLPALHPNVMPIAGSNTEAALDLAQNLLRDAGLSQGDILLITDGVAQDAARYIANRLEVGNTVSILGVSGIEPAPIPKAGGGFVQTSRGEIVLTAVDAVGLRKLASQAGGQFARISTTDSDLARILKDRFEQPDEVVEVEGLGKWSSWDDLGHWLVLLVLPFALYSFRKGLIYVLPLVIMLPQDASAQSWFETLWKTPDQRAAQLFEQGEFDQAANAFERPDWQAVSQYRAGNYTESAKQFAALQDRLGLEALYNQGNALAMSGDFKGALAAYKRVLEAAPQHSDALHNKAVIEDILQQQNQDQQNQDQQNQDQQNQDQQNQDQQNQDQQNQDQQNQDQQNQDQQNQDQQNQDQQNQDQQNQDQQNQDQQNQDQQNQDQQNQDQQNQDQQNQDQQKQDQQNQDQQNQDQQNQDQQNQDQQNQDQQNQDQQNQDQQNQDQQTSSTESQDDELEASDETDEAPLPPVEPDLSEASEQWLRTIKDDPSGLLRRKFDYQSRLRAQENDSTTQGEERY</sequence>
<evidence type="ECO:0000256" key="3">
    <source>
        <dbReference type="PROSITE-ProRule" id="PRU00339"/>
    </source>
</evidence>
<dbReference type="InterPro" id="IPR002035">
    <property type="entry name" value="VWF_A"/>
</dbReference>
<dbReference type="PROSITE" id="PS50234">
    <property type="entry name" value="VWFA"/>
    <property type="match status" value="1"/>
</dbReference>
<dbReference type="SUPFAM" id="SSF53300">
    <property type="entry name" value="vWA-like"/>
    <property type="match status" value="1"/>
</dbReference>
<protein>
    <submittedName>
        <fullName evidence="7">Ca-activated chloride channel family protein</fullName>
    </submittedName>
</protein>
<evidence type="ECO:0000259" key="6">
    <source>
        <dbReference type="PROSITE" id="PS50234"/>
    </source>
</evidence>
<dbReference type="EMBL" id="QNRT01000002">
    <property type="protein sequence ID" value="RBP51287.1"/>
    <property type="molecule type" value="Genomic_DNA"/>
</dbReference>
<evidence type="ECO:0000256" key="2">
    <source>
        <dbReference type="ARBA" id="ARBA00022803"/>
    </source>
</evidence>
<keyword evidence="1" id="KW-0677">Repeat</keyword>
<feature type="transmembrane region" description="Helical" evidence="5">
    <location>
        <begin position="59"/>
        <end position="77"/>
    </location>
</feature>
<feature type="transmembrane region" description="Helical" evidence="5">
    <location>
        <begin position="12"/>
        <end position="28"/>
    </location>
</feature>
<accession>A0A395JNB2</accession>
<keyword evidence="8" id="KW-1185">Reference proteome</keyword>
<feature type="compositionally biased region" description="Acidic residues" evidence="4">
    <location>
        <begin position="603"/>
        <end position="616"/>
    </location>
</feature>
<comment type="caution">
    <text evidence="7">The sequence shown here is derived from an EMBL/GenBank/DDBJ whole genome shotgun (WGS) entry which is preliminary data.</text>
</comment>
<feature type="domain" description="VWFA" evidence="6">
    <location>
        <begin position="93"/>
        <end position="293"/>
    </location>
</feature>
<evidence type="ECO:0000313" key="8">
    <source>
        <dbReference type="Proteomes" id="UP000253083"/>
    </source>
</evidence>
<evidence type="ECO:0000313" key="7">
    <source>
        <dbReference type="EMBL" id="RBP51287.1"/>
    </source>
</evidence>
<dbReference type="OrthoDB" id="9807628at2"/>
<dbReference type="AlphaFoldDB" id="A0A395JNB2"/>
<dbReference type="Gene3D" id="3.40.50.410">
    <property type="entry name" value="von Willebrand factor, type A domain"/>
    <property type="match status" value="1"/>
</dbReference>
<gene>
    <name evidence="7" type="ORF">DFR28_102706</name>
</gene>
<evidence type="ECO:0000256" key="4">
    <source>
        <dbReference type="SAM" id="MobiDB-lite"/>
    </source>
</evidence>
<name>A0A395JNB2_9GAMM</name>
<dbReference type="InterPro" id="IPR050768">
    <property type="entry name" value="UPF0353/GerABKA_families"/>
</dbReference>
<feature type="compositionally biased region" description="Basic and acidic residues" evidence="4">
    <location>
        <begin position="636"/>
        <end position="659"/>
    </location>
</feature>
<feature type="repeat" description="TPR" evidence="3">
    <location>
        <begin position="407"/>
        <end position="440"/>
    </location>
</feature>
<dbReference type="SMART" id="SM00327">
    <property type="entry name" value="VWA"/>
    <property type="match status" value="1"/>
</dbReference>
<feature type="region of interest" description="Disordered" evidence="4">
    <location>
        <begin position="457"/>
        <end position="670"/>
    </location>
</feature>
<keyword evidence="5" id="KW-0472">Membrane</keyword>
<feature type="compositionally biased region" description="Polar residues" evidence="4">
    <location>
        <begin position="660"/>
        <end position="670"/>
    </location>
</feature>